<sequence length="156" mass="17676">MSVIVGGKNNFGQIHQTNTQSEFKIPTLYENDFSDISYSVYNDFAIAISENHCSYGVGNNANHVLKPSKPYILKHFFGIHFNDSKGNPYNVESAVCGLNYSLFQFTNNDKPDEPNFRFLYYIFGTKKIKNHAYLDTQVYKIVSIYGGSEISAAIDE</sequence>
<dbReference type="Proteomes" id="UP001470230">
    <property type="component" value="Unassembled WGS sequence"/>
</dbReference>
<name>A0ABR2L050_9EUKA</name>
<evidence type="ECO:0000313" key="2">
    <source>
        <dbReference type="Proteomes" id="UP001470230"/>
    </source>
</evidence>
<comment type="caution">
    <text evidence="1">The sequence shown here is derived from an EMBL/GenBank/DDBJ whole genome shotgun (WGS) entry which is preliminary data.</text>
</comment>
<reference evidence="1 2" key="1">
    <citation type="submission" date="2024-04" db="EMBL/GenBank/DDBJ databases">
        <title>Tritrichomonas musculus Genome.</title>
        <authorList>
            <person name="Alves-Ferreira E."/>
            <person name="Grigg M."/>
            <person name="Lorenzi H."/>
            <person name="Galac M."/>
        </authorList>
    </citation>
    <scope>NUCLEOTIDE SEQUENCE [LARGE SCALE GENOMIC DNA]</scope>
    <source>
        <strain evidence="1 2">EAF2021</strain>
    </source>
</reference>
<dbReference type="EMBL" id="JAPFFF010000002">
    <property type="protein sequence ID" value="KAK8896741.1"/>
    <property type="molecule type" value="Genomic_DNA"/>
</dbReference>
<dbReference type="SUPFAM" id="SSF50985">
    <property type="entry name" value="RCC1/BLIP-II"/>
    <property type="match status" value="1"/>
</dbReference>
<keyword evidence="2" id="KW-1185">Reference proteome</keyword>
<organism evidence="1 2">
    <name type="scientific">Tritrichomonas musculus</name>
    <dbReference type="NCBI Taxonomy" id="1915356"/>
    <lineage>
        <taxon>Eukaryota</taxon>
        <taxon>Metamonada</taxon>
        <taxon>Parabasalia</taxon>
        <taxon>Tritrichomonadida</taxon>
        <taxon>Tritrichomonadidae</taxon>
        <taxon>Tritrichomonas</taxon>
    </lineage>
</organism>
<gene>
    <name evidence="1" type="ORF">M9Y10_014658</name>
</gene>
<protein>
    <submittedName>
        <fullName evidence="1">Uncharacterized protein</fullName>
    </submittedName>
</protein>
<dbReference type="InterPro" id="IPR009091">
    <property type="entry name" value="RCC1/BLIP-II"/>
</dbReference>
<proteinExistence type="predicted"/>
<evidence type="ECO:0000313" key="1">
    <source>
        <dbReference type="EMBL" id="KAK8896741.1"/>
    </source>
</evidence>
<accession>A0ABR2L050</accession>